<dbReference type="InterPro" id="IPR053033">
    <property type="entry name" value="Androglobin-like"/>
</dbReference>
<dbReference type="EMBL" id="JAGEUA010000008">
    <property type="protein sequence ID" value="KAL0967772.1"/>
    <property type="molecule type" value="Genomic_DNA"/>
</dbReference>
<keyword evidence="7" id="KW-1185">Reference proteome</keyword>
<proteinExistence type="predicted"/>
<dbReference type="SMART" id="SM00230">
    <property type="entry name" value="CysPc"/>
    <property type="match status" value="1"/>
</dbReference>
<feature type="region of interest" description="Disordered" evidence="3">
    <location>
        <begin position="530"/>
        <end position="561"/>
    </location>
</feature>
<dbReference type="CDD" id="cd22307">
    <property type="entry name" value="Adgb_C_mid-like"/>
    <property type="match status" value="1"/>
</dbReference>
<comment type="caution">
    <text evidence="6">The sequence shown here is derived from an EMBL/GenBank/DDBJ whole genome shotgun (WGS) entry which is preliminary data.</text>
</comment>
<keyword evidence="2" id="KW-0175">Coiled coil</keyword>
<evidence type="ECO:0008006" key="8">
    <source>
        <dbReference type="Google" id="ProtNLM"/>
    </source>
</evidence>
<organism evidence="6 7">
    <name type="scientific">Umbra pygmaea</name>
    <name type="common">Eastern mudminnow</name>
    <dbReference type="NCBI Taxonomy" id="75934"/>
    <lineage>
        <taxon>Eukaryota</taxon>
        <taxon>Metazoa</taxon>
        <taxon>Chordata</taxon>
        <taxon>Craniata</taxon>
        <taxon>Vertebrata</taxon>
        <taxon>Euteleostomi</taxon>
        <taxon>Actinopterygii</taxon>
        <taxon>Neopterygii</taxon>
        <taxon>Teleostei</taxon>
        <taxon>Protacanthopterygii</taxon>
        <taxon>Esociformes</taxon>
        <taxon>Umbridae</taxon>
        <taxon>Umbra</taxon>
    </lineage>
</organism>
<feature type="region of interest" description="Disordered" evidence="3">
    <location>
        <begin position="1"/>
        <end position="43"/>
    </location>
</feature>
<dbReference type="Proteomes" id="UP001557470">
    <property type="component" value="Unassembled WGS sequence"/>
</dbReference>
<dbReference type="InterPro" id="IPR054094">
    <property type="entry name" value="Androglobin_IV"/>
</dbReference>
<feature type="compositionally biased region" description="Polar residues" evidence="3">
    <location>
        <begin position="1133"/>
        <end position="1144"/>
    </location>
</feature>
<dbReference type="PROSITE" id="PS52042">
    <property type="entry name" value="GLOBIN_CP_ADGB"/>
    <property type="match status" value="1"/>
</dbReference>
<reference evidence="6 7" key="1">
    <citation type="submission" date="2024-06" db="EMBL/GenBank/DDBJ databases">
        <authorList>
            <person name="Pan Q."/>
            <person name="Wen M."/>
            <person name="Jouanno E."/>
            <person name="Zahm M."/>
            <person name="Klopp C."/>
            <person name="Cabau C."/>
            <person name="Louis A."/>
            <person name="Berthelot C."/>
            <person name="Parey E."/>
            <person name="Roest Crollius H."/>
            <person name="Montfort J."/>
            <person name="Robinson-Rechavi M."/>
            <person name="Bouchez O."/>
            <person name="Lampietro C."/>
            <person name="Lopez Roques C."/>
            <person name="Donnadieu C."/>
            <person name="Postlethwait J."/>
            <person name="Bobe J."/>
            <person name="Verreycken H."/>
            <person name="Guiguen Y."/>
        </authorList>
    </citation>
    <scope>NUCLEOTIDE SEQUENCE [LARGE SCALE GENOMIC DNA]</scope>
    <source>
        <strain evidence="6">Up_M1</strain>
        <tissue evidence="6">Testis</tissue>
    </source>
</reference>
<feature type="region of interest" description="Disordered" evidence="3">
    <location>
        <begin position="481"/>
        <end position="516"/>
    </location>
</feature>
<feature type="domain" description="Globin" evidence="5">
    <location>
        <begin position="752"/>
        <end position="953"/>
    </location>
</feature>
<accession>A0ABD0W8K2</accession>
<dbReference type="Pfam" id="PF00648">
    <property type="entry name" value="Peptidase_C2"/>
    <property type="match status" value="1"/>
</dbReference>
<evidence type="ECO:0000256" key="3">
    <source>
        <dbReference type="SAM" id="MobiDB-lite"/>
    </source>
</evidence>
<dbReference type="SUPFAM" id="SSF54001">
    <property type="entry name" value="Cysteine proteinases"/>
    <property type="match status" value="1"/>
</dbReference>
<dbReference type="InterPro" id="IPR057249">
    <property type="entry name" value="Globin_CP_ADGB"/>
</dbReference>
<dbReference type="InterPro" id="IPR001300">
    <property type="entry name" value="Peptidase_C2_calpain_cat"/>
</dbReference>
<feature type="compositionally biased region" description="Low complexity" evidence="3">
    <location>
        <begin position="23"/>
        <end position="38"/>
    </location>
</feature>
<feature type="compositionally biased region" description="Polar residues" evidence="3">
    <location>
        <begin position="13"/>
        <end position="22"/>
    </location>
</feature>
<evidence type="ECO:0000256" key="2">
    <source>
        <dbReference type="SAM" id="Coils"/>
    </source>
</evidence>
<comment type="caution">
    <text evidence="1">Lacks conserved residue(s) required for the propagation of feature annotation.</text>
</comment>
<feature type="region of interest" description="Disordered" evidence="3">
    <location>
        <begin position="1119"/>
        <end position="1149"/>
    </location>
</feature>
<evidence type="ECO:0000313" key="7">
    <source>
        <dbReference type="Proteomes" id="UP001557470"/>
    </source>
</evidence>
<feature type="coiled-coil region" evidence="2">
    <location>
        <begin position="1412"/>
        <end position="1446"/>
    </location>
</feature>
<name>A0ABD0W8K2_UMBPY</name>
<feature type="compositionally biased region" description="Polar residues" evidence="3">
    <location>
        <begin position="1208"/>
        <end position="1228"/>
    </location>
</feature>
<feature type="domain" description="Calpain catalytic" evidence="4">
    <location>
        <begin position="68"/>
        <end position="280"/>
    </location>
</feature>
<dbReference type="PANTHER" id="PTHR46298:SF1">
    <property type="entry name" value="ANDROGLOBIN"/>
    <property type="match status" value="1"/>
</dbReference>
<dbReference type="InterPro" id="IPR054093">
    <property type="entry name" value="Androglobin_II"/>
</dbReference>
<dbReference type="InterPro" id="IPR038765">
    <property type="entry name" value="Papain-like_cys_pep_sf"/>
</dbReference>
<feature type="compositionally biased region" description="Polar residues" evidence="3">
    <location>
        <begin position="344"/>
        <end position="361"/>
    </location>
</feature>
<evidence type="ECO:0000259" key="5">
    <source>
        <dbReference type="PROSITE" id="PS52042"/>
    </source>
</evidence>
<dbReference type="PANTHER" id="PTHR46298">
    <property type="entry name" value="ANDROGLOBIN"/>
    <property type="match status" value="1"/>
</dbReference>
<feature type="region of interest" description="Disordered" evidence="3">
    <location>
        <begin position="301"/>
        <end position="361"/>
    </location>
</feature>
<gene>
    <name evidence="6" type="ORF">UPYG_G00256710</name>
</gene>
<dbReference type="Pfam" id="PF22069">
    <property type="entry name" value="Androglobin_IV"/>
    <property type="match status" value="1"/>
</dbReference>
<sequence>MAKALPKKKEPSSTRVTSSQGQAPNNEASSLLASASEGPGEERRCRYPIWPEWNEADVNAEKWDVARPAKDGKIGKSPCAPFFEDPEGKVQLPPPLKVHSWKRPSECFLTKAPLIVENESSFDLIAANEHLLCIELFRWIMSEIYIVWKVCNGTSPEQGSEVWKPWEHIYSMCKVVKGHMPLYNINGKYVVKLYWMGCWRKITVDDALPFDEDNSLLLPATTNQSELWPMLLAKAIIKVANSDVVSGHKKELGEFTVIHTLTGWIPEIIPVQFCSLDNVWDFLKDTIPKFEYVEEKTTVDSSEMKESILNEGQSESPPATRTLENRKDSAKKKGKEMEKDRISTELNNFQPNSINQPTTDSSCSSLAPAKVVCASYQPLNLLEKISEKVDSGERLRQYGLTRMYSHQVLLTRVRDCPLVAPPKPPPVPRWKLIRPRKETIITDEPREPAVVKPEQFIEVSSPLINYRQTIPAAQELECHKSSRRNDACSSTQASFMETEESEIGEAPEPGNAQQSINSLDGVDIARVTAEDKTKDDNTTNDPQMWETVPSPSSGQPKLDKEPSLALLNPVDTFVPEKPLLQESWVDLEDFITCFQTLLVFHKPNSYVNHFQTCHFKSTIMSKGSAVDLNCHVGSTHSTAVPLRHPDSISVAQIQSPEEEGSHYLLVDSLQASYILISFSALVHWGDTEDELESSTYRSGVLVAKPYSWKSLQISPICLRIQTTACKAALLTLPPGRHVLCVHMRAPLGYHVHLCSMGSFVFGDEETVLPHLAKESLRFCEQALMVLKALGGLVNSFTDELELPAATKALEDAHLPPQLSTVKGLQEHQRVFSEAVDHMFCVALDRTLSAEEVFAVQALTSLCTNKTKGPSPTGTKENLSAFTTLQEMWSCVESDAEKHAVALLRYIFSKNEKTAELYPCHKDEWTKTTFTEFSVPLPESVNSWILVFREVFLVPKEMLLVPKVYSSIPLCLLHVIDNDTLEELPMIFQRVEPHIYKPNQNGYTFVAEAHTLDTPFVGAKWKMRLIGSCDPLASLARESPLNNFFVKDFRDYYIPSCTNIICRYSVTVTADHVGTVQFQTSNMGVHIHLSILDHEKEVASNTGKGHVIIPVFWFHPDNATSGISPKPDEKQNQEETTVTGSTQGGEVQEGMVIVTDQTQTQPPMEERGHKYIVQAEVLHNSWTLDDSQMAFAHTLRELEWKVHSENQEDQATATSTDSQNSEGQKTSLPKGNRKGKVDKDKTPAKLGSRTEMILDESKPSWTLRVVSDHCDAEAIDVKKDTERLDEIRALKMAWETAEPGRYVKALRSRLQYLSSRKPATHSQFPDASVSPSNQDVALLNQPESAHSHLAIDYSSFIRKQRKVPVLNNQIQSFRLVRDMVLEHRRQQEAHSKDLNRRQLETYNGMQVALREQLQKVLVAREAFQNRLREEERRRQEEDTALEVARQAELEKNAVQQPTKLVKIAGKKQ</sequence>
<dbReference type="PROSITE" id="PS50203">
    <property type="entry name" value="CALPAIN_CAT"/>
    <property type="match status" value="1"/>
</dbReference>
<dbReference type="Pfam" id="PF22068">
    <property type="entry name" value="Androglobin_II"/>
    <property type="match status" value="1"/>
</dbReference>
<feature type="region of interest" description="Disordered" evidence="3">
    <location>
        <begin position="1203"/>
        <end position="1245"/>
    </location>
</feature>
<protein>
    <recommendedName>
        <fullName evidence="8">Androglobin</fullName>
    </recommendedName>
</protein>
<evidence type="ECO:0000256" key="1">
    <source>
        <dbReference type="PROSITE-ProRule" id="PRU00239"/>
    </source>
</evidence>
<dbReference type="Pfam" id="PF22070">
    <property type="entry name" value="Androglobin_V"/>
    <property type="match status" value="2"/>
</dbReference>
<feature type="compositionally biased region" description="Polar residues" evidence="3">
    <location>
        <begin position="310"/>
        <end position="319"/>
    </location>
</feature>
<evidence type="ECO:0000313" key="6">
    <source>
        <dbReference type="EMBL" id="KAL0967772.1"/>
    </source>
</evidence>
<evidence type="ECO:0000259" key="4">
    <source>
        <dbReference type="PROSITE" id="PS50203"/>
    </source>
</evidence>
<dbReference type="InterPro" id="IPR054095">
    <property type="entry name" value="Androglobin_V"/>
</dbReference>